<dbReference type="InterPro" id="IPR053194">
    <property type="entry name" value="tRNA_methyltr_O"/>
</dbReference>
<evidence type="ECO:0000313" key="6">
    <source>
        <dbReference type="EMBL" id="CFX19287.1"/>
    </source>
</evidence>
<evidence type="ECO:0000259" key="4">
    <source>
        <dbReference type="Pfam" id="PF01258"/>
    </source>
</evidence>
<keyword evidence="3" id="KW-0862">Zinc</keyword>
<evidence type="ECO:0000256" key="1">
    <source>
        <dbReference type="ARBA" id="ARBA00022723"/>
    </source>
</evidence>
<reference evidence="6 7" key="1">
    <citation type="submission" date="2015-03" db="EMBL/GenBank/DDBJ databases">
        <authorList>
            <person name="Murphy D."/>
        </authorList>
    </citation>
    <scope>NUCLEOTIDE SEQUENCE [LARGE SCALE GENOMIC DNA]</scope>
    <source>
        <strain evidence="6 7">OL-4</strain>
    </source>
</reference>
<dbReference type="OrthoDB" id="9804309at2"/>
<dbReference type="EMBL" id="CGIH01000009">
    <property type="protein sequence ID" value="CFX19287.1"/>
    <property type="molecule type" value="Genomic_DNA"/>
</dbReference>
<organism evidence="6 7">
    <name type="scientific">Syntrophomonas zehnderi OL-4</name>
    <dbReference type="NCBI Taxonomy" id="690567"/>
    <lineage>
        <taxon>Bacteria</taxon>
        <taxon>Bacillati</taxon>
        <taxon>Bacillota</taxon>
        <taxon>Clostridia</taxon>
        <taxon>Eubacteriales</taxon>
        <taxon>Syntrophomonadaceae</taxon>
        <taxon>Syntrophomonas</taxon>
    </lineage>
</organism>
<dbReference type="InterPro" id="IPR026328">
    <property type="entry name" value="FmdE"/>
</dbReference>
<protein>
    <submittedName>
        <fullName evidence="6">Zinc finger, DksA/TraR C4-type</fullName>
    </submittedName>
</protein>
<dbReference type="PANTHER" id="PTHR39418:SF1">
    <property type="entry name" value="DEHYDROGENASE"/>
    <property type="match status" value="1"/>
</dbReference>
<dbReference type="Pfam" id="PF01258">
    <property type="entry name" value="zf-dskA_traR"/>
    <property type="match status" value="1"/>
</dbReference>
<evidence type="ECO:0000256" key="2">
    <source>
        <dbReference type="ARBA" id="ARBA00022771"/>
    </source>
</evidence>
<name>A0A0E3W2U0_9FIRM</name>
<dbReference type="Gene3D" id="3.30.60.20">
    <property type="match status" value="1"/>
</dbReference>
<evidence type="ECO:0000256" key="3">
    <source>
        <dbReference type="ARBA" id="ARBA00022833"/>
    </source>
</evidence>
<dbReference type="PIRSF" id="PIRSF006578">
    <property type="entry name" value="FwdE"/>
    <property type="match status" value="1"/>
</dbReference>
<dbReference type="PANTHER" id="PTHR39418">
    <property type="entry name" value="DEHYDROGENASE-RELATED"/>
    <property type="match status" value="1"/>
</dbReference>
<feature type="domain" description="Zinc finger DksA/TraR C4-type" evidence="4">
    <location>
        <begin position="163"/>
        <end position="193"/>
    </location>
</feature>
<dbReference type="AlphaFoldDB" id="A0A0E3W2U0"/>
<dbReference type="GO" id="GO:0008270">
    <property type="term" value="F:zinc ion binding"/>
    <property type="evidence" value="ECO:0007669"/>
    <property type="project" value="UniProtKB-KW"/>
</dbReference>
<keyword evidence="1" id="KW-0479">Metal-binding</keyword>
<evidence type="ECO:0000259" key="5">
    <source>
        <dbReference type="Pfam" id="PF02663"/>
    </source>
</evidence>
<feature type="domain" description="Formylmethanofuran dehydrogenase subunit E" evidence="5">
    <location>
        <begin position="13"/>
        <end position="149"/>
    </location>
</feature>
<dbReference type="Pfam" id="PF02663">
    <property type="entry name" value="FmdE"/>
    <property type="match status" value="1"/>
</dbReference>
<gene>
    <name evidence="6" type="ORF">770</name>
</gene>
<evidence type="ECO:0000313" key="7">
    <source>
        <dbReference type="Proteomes" id="UP000045545"/>
    </source>
</evidence>
<proteinExistence type="predicted"/>
<dbReference type="Proteomes" id="UP000045545">
    <property type="component" value="Unassembled WGS sequence"/>
</dbReference>
<keyword evidence="2" id="KW-0863">Zinc-finger</keyword>
<accession>A0A0E3W2U0</accession>
<dbReference type="Gene3D" id="3.30.1330.130">
    <property type="match status" value="1"/>
</dbReference>
<dbReference type="InterPro" id="IPR003814">
    <property type="entry name" value="FmdEsu_dom"/>
</dbReference>
<dbReference type="InterPro" id="IPR000962">
    <property type="entry name" value="Znf_DskA_TraR"/>
</dbReference>
<dbReference type="SUPFAM" id="SSF143555">
    <property type="entry name" value="FwdE-like"/>
    <property type="match status" value="1"/>
</dbReference>
<dbReference type="STRING" id="690567.770"/>
<keyword evidence="7" id="KW-1185">Reference proteome</keyword>
<dbReference type="RefSeq" id="WP_046495952.1">
    <property type="nucleotide sequence ID" value="NZ_CGIH01000009.1"/>
</dbReference>
<sequence length="201" mass="22437">MSVKNDWEKAVDFHGHSCVGLAIGFRAGQIALERLNSSRAPDEELIAIVETDNCALDSLQVLLGCSMGKGNIFFRDYGKNVFTIGRRDTGRAVRIAAKSLDHILDDEFGPLRTRVFNGTASEQELNAFQKLMAEETRRILTLTEEELFTIEAVDLDFPSQARIFPSLTCSVCGEQVMEPRARMRDGKPVCIPCSDYYPARI</sequence>